<evidence type="ECO:0000256" key="1">
    <source>
        <dbReference type="ARBA" id="ARBA00004251"/>
    </source>
</evidence>
<dbReference type="EMBL" id="RXIC02000023">
    <property type="protein sequence ID" value="KAB1212260.1"/>
    <property type="molecule type" value="Genomic_DNA"/>
</dbReference>
<dbReference type="InterPro" id="IPR008271">
    <property type="entry name" value="Ser/Thr_kinase_AS"/>
</dbReference>
<evidence type="ECO:0000256" key="9">
    <source>
        <dbReference type="ARBA" id="ARBA00022692"/>
    </source>
</evidence>
<keyword evidence="6" id="KW-0597">Phosphoprotein</keyword>
<evidence type="ECO:0000256" key="8">
    <source>
        <dbReference type="ARBA" id="ARBA00022679"/>
    </source>
</evidence>
<dbReference type="InterPro" id="IPR017441">
    <property type="entry name" value="Protein_kinase_ATP_BS"/>
</dbReference>
<organism evidence="25 26">
    <name type="scientific">Morella rubra</name>
    <name type="common">Chinese bayberry</name>
    <dbReference type="NCBI Taxonomy" id="262757"/>
    <lineage>
        <taxon>Eukaryota</taxon>
        <taxon>Viridiplantae</taxon>
        <taxon>Streptophyta</taxon>
        <taxon>Embryophyta</taxon>
        <taxon>Tracheophyta</taxon>
        <taxon>Spermatophyta</taxon>
        <taxon>Magnoliopsida</taxon>
        <taxon>eudicotyledons</taxon>
        <taxon>Gunneridae</taxon>
        <taxon>Pentapetalae</taxon>
        <taxon>rosids</taxon>
        <taxon>fabids</taxon>
        <taxon>Fagales</taxon>
        <taxon>Myricaceae</taxon>
        <taxon>Morella</taxon>
    </lineage>
</organism>
<evidence type="ECO:0000256" key="18">
    <source>
        <dbReference type="ARBA" id="ARBA00023170"/>
    </source>
</evidence>
<dbReference type="GO" id="GO:0005524">
    <property type="term" value="F:ATP binding"/>
    <property type="evidence" value="ECO:0007669"/>
    <property type="project" value="UniProtKB-UniRule"/>
</dbReference>
<dbReference type="GO" id="GO:0009611">
    <property type="term" value="P:response to wounding"/>
    <property type="evidence" value="ECO:0007669"/>
    <property type="project" value="UniProtKB-ARBA"/>
</dbReference>
<dbReference type="Gene3D" id="3.30.200.20">
    <property type="entry name" value="Phosphorylase Kinase, domain 1"/>
    <property type="match status" value="1"/>
</dbReference>
<dbReference type="FunFam" id="3.80.10.10:FF:000041">
    <property type="entry name" value="LRR receptor-like serine/threonine-protein kinase ERECTA"/>
    <property type="match status" value="1"/>
</dbReference>
<reference evidence="25 26" key="1">
    <citation type="journal article" date="2019" name="Plant Biotechnol. J.">
        <title>The red bayberry genome and genetic basis of sex determination.</title>
        <authorList>
            <person name="Jia H.M."/>
            <person name="Jia H.J."/>
            <person name="Cai Q.L."/>
            <person name="Wang Y."/>
            <person name="Zhao H.B."/>
            <person name="Yang W.F."/>
            <person name="Wang G.Y."/>
            <person name="Li Y.H."/>
            <person name="Zhan D.L."/>
            <person name="Shen Y.T."/>
            <person name="Niu Q.F."/>
            <person name="Chang L."/>
            <person name="Qiu J."/>
            <person name="Zhao L."/>
            <person name="Xie H.B."/>
            <person name="Fu W.Y."/>
            <person name="Jin J."/>
            <person name="Li X.W."/>
            <person name="Jiao Y."/>
            <person name="Zhou C.C."/>
            <person name="Tu T."/>
            <person name="Chai C.Y."/>
            <person name="Gao J.L."/>
            <person name="Fan L.J."/>
            <person name="van de Weg E."/>
            <person name="Wang J.Y."/>
            <person name="Gao Z.S."/>
        </authorList>
    </citation>
    <scope>NUCLEOTIDE SEQUENCE [LARGE SCALE GENOMIC DNA]</scope>
    <source>
        <tissue evidence="25">Leaves</tissue>
    </source>
</reference>
<keyword evidence="4" id="KW-1003">Cell membrane</keyword>
<accession>A0A6A1VMS1</accession>
<keyword evidence="15 22" id="KW-0067">ATP-binding</keyword>
<feature type="binding site" evidence="22">
    <location>
        <position position="901"/>
    </location>
    <ligand>
        <name>ATP</name>
        <dbReference type="ChEBI" id="CHEBI:30616"/>
    </ligand>
</feature>
<dbReference type="AlphaFoldDB" id="A0A6A1VMS1"/>
<gene>
    <name evidence="25" type="ORF">CJ030_MR5G025028</name>
</gene>
<evidence type="ECO:0000256" key="12">
    <source>
        <dbReference type="ARBA" id="ARBA00022741"/>
    </source>
</evidence>
<dbReference type="PROSITE" id="PS00108">
    <property type="entry name" value="PROTEIN_KINASE_ST"/>
    <property type="match status" value="1"/>
</dbReference>
<evidence type="ECO:0000256" key="10">
    <source>
        <dbReference type="ARBA" id="ARBA00022729"/>
    </source>
</evidence>
<protein>
    <recommendedName>
        <fullName evidence="3">non-specific serine/threonine protein kinase</fullName>
        <ecNumber evidence="3">2.7.11.1</ecNumber>
    </recommendedName>
</protein>
<comment type="catalytic activity">
    <reaction evidence="21">
        <text>L-seryl-[protein] + ATP = O-phospho-L-seryl-[protein] + ADP + H(+)</text>
        <dbReference type="Rhea" id="RHEA:17989"/>
        <dbReference type="Rhea" id="RHEA-COMP:9863"/>
        <dbReference type="Rhea" id="RHEA-COMP:11604"/>
        <dbReference type="ChEBI" id="CHEBI:15378"/>
        <dbReference type="ChEBI" id="CHEBI:29999"/>
        <dbReference type="ChEBI" id="CHEBI:30616"/>
        <dbReference type="ChEBI" id="CHEBI:83421"/>
        <dbReference type="ChEBI" id="CHEBI:456216"/>
        <dbReference type="EC" id="2.7.11.1"/>
    </reaction>
</comment>
<dbReference type="InterPro" id="IPR003591">
    <property type="entry name" value="Leu-rich_rpt_typical-subtyp"/>
</dbReference>
<dbReference type="SUPFAM" id="SSF52047">
    <property type="entry name" value="RNI-like"/>
    <property type="match status" value="2"/>
</dbReference>
<evidence type="ECO:0000313" key="25">
    <source>
        <dbReference type="EMBL" id="KAB1212260.1"/>
    </source>
</evidence>
<keyword evidence="16 23" id="KW-1133">Transmembrane helix</keyword>
<evidence type="ECO:0000256" key="13">
    <source>
        <dbReference type="ARBA" id="ARBA00022777"/>
    </source>
</evidence>
<dbReference type="Pfam" id="PF00560">
    <property type="entry name" value="LRR_1"/>
    <property type="match status" value="7"/>
</dbReference>
<keyword evidence="11" id="KW-0677">Repeat</keyword>
<evidence type="ECO:0000256" key="5">
    <source>
        <dbReference type="ARBA" id="ARBA00022527"/>
    </source>
</evidence>
<evidence type="ECO:0000313" key="26">
    <source>
        <dbReference type="Proteomes" id="UP000516437"/>
    </source>
</evidence>
<feature type="transmembrane region" description="Helical" evidence="23">
    <location>
        <begin position="818"/>
        <end position="841"/>
    </location>
</feature>
<comment type="caution">
    <text evidence="25">The sequence shown here is derived from an EMBL/GenBank/DDBJ whole genome shotgun (WGS) entry which is preliminary data.</text>
</comment>
<dbReference type="InterPro" id="IPR032675">
    <property type="entry name" value="LRR_dom_sf"/>
</dbReference>
<dbReference type="FunFam" id="3.80.10.10:FF:000430">
    <property type="entry name" value="Leucine-rich repeat receptor-like protein kinase PEPR1"/>
    <property type="match status" value="1"/>
</dbReference>
<evidence type="ECO:0000256" key="23">
    <source>
        <dbReference type="SAM" id="Phobius"/>
    </source>
</evidence>
<dbReference type="InterPro" id="IPR000719">
    <property type="entry name" value="Prot_kinase_dom"/>
</dbReference>
<keyword evidence="17 23" id="KW-0472">Membrane</keyword>
<sequence length="1170" mass="128182">MPHPTGYSTASVLRHTNTQTLSSLPLLLSRFQLSSYLNSKCLVGIVASSKKVNIMKLVLSCLLRVLSFSVSIYIVYGLKSDGVALLALRRHWTYVPPLVKSSWNASDSTPCSWVGVECDNALNVVSLNLSSQGIAGVLGPEIGHLSQLQTIILSDNGFLGVIPQWLGNCSLLEELDLSLNNFTGEIPDALKNLQNLQSLSLYSNMLTGDIPESLFQIPYLQFVYLNNNNLNGSIPTSVGNMSEVSSLYLYGNQLSGTIPSSIGNCSKLEELYLNQNQLVGDLPETLNNLGNLAYLDVSHNSLEGRIPLGQGSCKNLNFLDLSFNGFIGGVPPGLGNCSGLTAFAAVSSNLIGNIPSSFGLLDRLSALDLSENRLSGNIPPELGKCKSLKSLHLYTNQLEMEIPRELGMLTELEDLELFNNRLAGEIPFSIWKIPSLKYLLVYNNSLSGELPLEMTELKQLNNISLFNNQFFGVIPEGLGVNSTLLQLDFTNNKFTGRIPPNLCSRKQLSVLNMGQNQLEGSIPSDVGNCSTLRRLILKQNNLTGVLPEFAKNTNLLFVDISENNIGGGIPVSMGHCTNLTSINLSRNMFTGIIPSELGNLVNLQTLNFAHNNLEGPLPPQLSNCFRLERVDLGFNILNGSIPLRLRSWTGLSALILRENRFTGGIPSFLSVFEKLSELQLGGNLFGGEIPPSIGALQNLFYALNVSSNKLIGQVPSELGKLNMLQLLDISQNNLTGTLTALDEIHSIVEVNISYNHFTGTVPPTLMKFLDLSPSSFLGNQGLCINCLPPGGLTCTRNSNFEPCDRQSSSKRGLSKLEVAMISLGSSLVLVFLLLGLVLIFLSCRRSKPEVESSTQEGSSPLLIKLMEATANLNERYIIGRGAHGTVYKASLSPDKVFAVKKIAFAGNKGGSPSMVREIQTAGKIRHRNLVRLEDFWLRKDYGLILYGYMPNGSLHDVLHELNPPPTLDWGVRYKIAIGTAQGLAYLHYDCDPPIVHRDIKPRNILLDSEMEPHIADFGIAKLLDQSSASNPSSSVVGTIGYIAPENAFTTSKRKESDAYSYGIVLLELITRKKAMDPAFMEETDIAGWVRSIWSKTRDIERIADSSLVEELLVSDIREQVIGVLLVALRCTEKEPSKRPTMRDVVRQLLDAHTPMRSKKNQVEEFFPGRP</sequence>
<dbReference type="GO" id="GO:0009753">
    <property type="term" value="P:response to jasmonic acid"/>
    <property type="evidence" value="ECO:0007669"/>
    <property type="project" value="UniProtKB-ARBA"/>
</dbReference>
<dbReference type="GO" id="GO:0006952">
    <property type="term" value="P:defense response"/>
    <property type="evidence" value="ECO:0007669"/>
    <property type="project" value="UniProtKB-KW"/>
</dbReference>
<dbReference type="OrthoDB" id="676979at2759"/>
<dbReference type="Gene3D" id="1.10.510.10">
    <property type="entry name" value="Transferase(Phosphotransferase) domain 1"/>
    <property type="match status" value="1"/>
</dbReference>
<dbReference type="PROSITE" id="PS00107">
    <property type="entry name" value="PROTEIN_KINASE_ATP"/>
    <property type="match status" value="1"/>
</dbReference>
<dbReference type="FunFam" id="1.10.510.10:FF:000569">
    <property type="entry name" value="Serine/threonine-protein kinase-like protein CCR4"/>
    <property type="match status" value="1"/>
</dbReference>
<dbReference type="GO" id="GO:0005886">
    <property type="term" value="C:plasma membrane"/>
    <property type="evidence" value="ECO:0007669"/>
    <property type="project" value="UniProtKB-SubCell"/>
</dbReference>
<proteinExistence type="inferred from homology"/>
<keyword evidence="5" id="KW-0723">Serine/threonine-protein kinase</keyword>
<evidence type="ECO:0000256" key="7">
    <source>
        <dbReference type="ARBA" id="ARBA00022614"/>
    </source>
</evidence>
<dbReference type="EC" id="2.7.11.1" evidence="3"/>
<dbReference type="PROSITE" id="PS50011">
    <property type="entry name" value="PROTEIN_KINASE_DOM"/>
    <property type="match status" value="1"/>
</dbReference>
<dbReference type="Pfam" id="PF00069">
    <property type="entry name" value="Pkinase"/>
    <property type="match status" value="1"/>
</dbReference>
<keyword evidence="10" id="KW-0732">Signal</keyword>
<evidence type="ECO:0000256" key="11">
    <source>
        <dbReference type="ARBA" id="ARBA00022737"/>
    </source>
</evidence>
<evidence type="ECO:0000256" key="2">
    <source>
        <dbReference type="ARBA" id="ARBA00008684"/>
    </source>
</evidence>
<evidence type="ECO:0000259" key="24">
    <source>
        <dbReference type="PROSITE" id="PS50011"/>
    </source>
</evidence>
<name>A0A6A1VMS1_9ROSI</name>
<comment type="catalytic activity">
    <reaction evidence="20">
        <text>L-threonyl-[protein] + ATP = O-phospho-L-threonyl-[protein] + ADP + H(+)</text>
        <dbReference type="Rhea" id="RHEA:46608"/>
        <dbReference type="Rhea" id="RHEA-COMP:11060"/>
        <dbReference type="Rhea" id="RHEA-COMP:11605"/>
        <dbReference type="ChEBI" id="CHEBI:15378"/>
        <dbReference type="ChEBI" id="CHEBI:30013"/>
        <dbReference type="ChEBI" id="CHEBI:30616"/>
        <dbReference type="ChEBI" id="CHEBI:61977"/>
        <dbReference type="ChEBI" id="CHEBI:456216"/>
        <dbReference type="EC" id="2.7.11.1"/>
    </reaction>
</comment>
<dbReference type="FunFam" id="3.80.10.10:FF:000299">
    <property type="entry name" value="Piriformospora indica-insensitive protein 2"/>
    <property type="match status" value="1"/>
</dbReference>
<keyword evidence="26" id="KW-1185">Reference proteome</keyword>
<dbReference type="GO" id="GO:0004674">
    <property type="term" value="F:protein serine/threonine kinase activity"/>
    <property type="evidence" value="ECO:0007669"/>
    <property type="project" value="UniProtKB-KW"/>
</dbReference>
<keyword evidence="7" id="KW-0433">Leucine-rich repeat</keyword>
<dbReference type="SMART" id="SM00369">
    <property type="entry name" value="LRR_TYP"/>
    <property type="match status" value="8"/>
</dbReference>
<dbReference type="Proteomes" id="UP000516437">
    <property type="component" value="Chromosome 5"/>
</dbReference>
<dbReference type="InterPro" id="IPR001611">
    <property type="entry name" value="Leu-rich_rpt"/>
</dbReference>
<keyword evidence="19" id="KW-0325">Glycoprotein</keyword>
<evidence type="ECO:0000256" key="20">
    <source>
        <dbReference type="ARBA" id="ARBA00047899"/>
    </source>
</evidence>
<evidence type="ECO:0000256" key="16">
    <source>
        <dbReference type="ARBA" id="ARBA00022989"/>
    </source>
</evidence>
<evidence type="ECO:0000256" key="19">
    <source>
        <dbReference type="ARBA" id="ARBA00023180"/>
    </source>
</evidence>
<evidence type="ECO:0000256" key="3">
    <source>
        <dbReference type="ARBA" id="ARBA00012513"/>
    </source>
</evidence>
<dbReference type="PANTHER" id="PTHR48056">
    <property type="entry name" value="LRR RECEPTOR-LIKE SERINE/THREONINE-PROTEIN KINASE-RELATED"/>
    <property type="match status" value="1"/>
</dbReference>
<dbReference type="InterPro" id="IPR011009">
    <property type="entry name" value="Kinase-like_dom_sf"/>
</dbReference>
<keyword evidence="9 23" id="KW-0812">Transmembrane</keyword>
<evidence type="ECO:0000256" key="15">
    <source>
        <dbReference type="ARBA" id="ARBA00022840"/>
    </source>
</evidence>
<dbReference type="Pfam" id="PF08263">
    <property type="entry name" value="LRRNT_2"/>
    <property type="match status" value="1"/>
</dbReference>
<keyword evidence="8" id="KW-0808">Transferase</keyword>
<dbReference type="FunFam" id="3.80.10.10:FF:000919">
    <property type="entry name" value="Leucine-rich repeat receptor-like protein kinase PEPR1"/>
    <property type="match status" value="1"/>
</dbReference>
<evidence type="ECO:0000256" key="22">
    <source>
        <dbReference type="PROSITE-ProRule" id="PRU10141"/>
    </source>
</evidence>
<comment type="subcellular location">
    <subcellularLocation>
        <location evidence="1">Cell membrane</location>
        <topology evidence="1">Single-pass type I membrane protein</topology>
    </subcellularLocation>
</comment>
<dbReference type="SMART" id="SM00220">
    <property type="entry name" value="S_TKc"/>
    <property type="match status" value="1"/>
</dbReference>
<evidence type="ECO:0000256" key="14">
    <source>
        <dbReference type="ARBA" id="ARBA00022821"/>
    </source>
</evidence>
<keyword evidence="13 25" id="KW-0418">Kinase</keyword>
<dbReference type="FunFam" id="3.30.200.20:FF:000260">
    <property type="entry name" value="LRR receptor-like serine/threonine-protein kinase RPK2"/>
    <property type="match status" value="1"/>
</dbReference>
<dbReference type="Pfam" id="PF13855">
    <property type="entry name" value="LRR_8"/>
    <property type="match status" value="2"/>
</dbReference>
<dbReference type="InterPro" id="IPR013210">
    <property type="entry name" value="LRR_N_plant-typ"/>
</dbReference>
<keyword evidence="18 25" id="KW-0675">Receptor</keyword>
<dbReference type="PANTHER" id="PTHR48056:SF23">
    <property type="entry name" value="PROTEIN KINASE DOMAIN-CONTAINING PROTEIN"/>
    <property type="match status" value="1"/>
</dbReference>
<evidence type="ECO:0000256" key="21">
    <source>
        <dbReference type="ARBA" id="ARBA00048679"/>
    </source>
</evidence>
<dbReference type="GO" id="GO:0051707">
    <property type="term" value="P:response to other organism"/>
    <property type="evidence" value="ECO:0007669"/>
    <property type="project" value="UniProtKB-ARBA"/>
</dbReference>
<feature type="domain" description="Protein kinase" evidence="24">
    <location>
        <begin position="872"/>
        <end position="1155"/>
    </location>
</feature>
<evidence type="ECO:0000256" key="4">
    <source>
        <dbReference type="ARBA" id="ARBA00022475"/>
    </source>
</evidence>
<dbReference type="GO" id="GO:0033612">
    <property type="term" value="F:receptor serine/threonine kinase binding"/>
    <property type="evidence" value="ECO:0007669"/>
    <property type="project" value="TreeGrafter"/>
</dbReference>
<comment type="similarity">
    <text evidence="2">Belongs to the protein kinase superfamily. Ser/Thr protein kinase family.</text>
</comment>
<dbReference type="Gene3D" id="3.80.10.10">
    <property type="entry name" value="Ribonuclease Inhibitor"/>
    <property type="match status" value="4"/>
</dbReference>
<evidence type="ECO:0000256" key="17">
    <source>
        <dbReference type="ARBA" id="ARBA00023136"/>
    </source>
</evidence>
<evidence type="ECO:0000256" key="6">
    <source>
        <dbReference type="ARBA" id="ARBA00022553"/>
    </source>
</evidence>
<dbReference type="InterPro" id="IPR050647">
    <property type="entry name" value="Plant_LRR-RLKs"/>
</dbReference>
<keyword evidence="12 22" id="KW-0547">Nucleotide-binding</keyword>
<keyword evidence="14" id="KW-0611">Plant defense</keyword>
<dbReference type="SUPFAM" id="SSF56112">
    <property type="entry name" value="Protein kinase-like (PK-like)"/>
    <property type="match status" value="1"/>
</dbReference>